<dbReference type="RefSeq" id="WP_203781005.1">
    <property type="nucleotide sequence ID" value="NZ_BOMV01000017.1"/>
</dbReference>
<dbReference type="AlphaFoldDB" id="A0A919JX10"/>
<comment type="similarity">
    <text evidence="1">Belongs to the leucine-binding protein family.</text>
</comment>
<dbReference type="EMBL" id="BOMV01000017">
    <property type="protein sequence ID" value="GIE94683.1"/>
    <property type="molecule type" value="Genomic_DNA"/>
</dbReference>
<dbReference type="InterPro" id="IPR028082">
    <property type="entry name" value="Peripla_BP_I"/>
</dbReference>
<evidence type="ECO:0000313" key="5">
    <source>
        <dbReference type="Proteomes" id="UP000636960"/>
    </source>
</evidence>
<feature type="domain" description="Leucine-binding protein" evidence="3">
    <location>
        <begin position="48"/>
        <end position="152"/>
    </location>
</feature>
<dbReference type="PANTHER" id="PTHR30483:SF37">
    <property type="entry name" value="ABC TRANSPORTER SUBSTRATE-BINDING PROTEIN"/>
    <property type="match status" value="1"/>
</dbReference>
<comment type="caution">
    <text evidence="4">The sequence shown here is derived from an EMBL/GenBank/DDBJ whole genome shotgun (WGS) entry which is preliminary data.</text>
</comment>
<keyword evidence="5" id="KW-1185">Reference proteome</keyword>
<name>A0A919JX10_9ACTN</name>
<evidence type="ECO:0000256" key="1">
    <source>
        <dbReference type="ARBA" id="ARBA00010062"/>
    </source>
</evidence>
<sequence>MRASRRTLLGVAFAALTASCGRGPDPAGAGTAPLEVGVLYAGLTYPAGFGAGVQYATHRTNRIGGRSVAVQWVDDQGDPEVATAAAERLIARGVRVLAGGSTSEVALRLATLAAAHRVLFISGPAEDDTITGVNRYTFRSGRQAYQDLLALRAVAGTLKNALLVAPSPDALAAAAPVFGIPGVVAPPDAKGIDQRPDQVIVLPGPWPAAFWETLVRDHPSVFTVLGARSTWRDYGTAGSALRLAGYYFDGAENNFASRQMRAFAPGRRSDLSQPAGFVGAQLVVRALQYGPDDVDRMIAALEGFEFSSANGFPLRVRAEDHALVQPMFQAWLIPVGTGYSAITAAKLDAAVVAPPPVRAQWR</sequence>
<evidence type="ECO:0000259" key="3">
    <source>
        <dbReference type="Pfam" id="PF13458"/>
    </source>
</evidence>
<organism evidence="4 5">
    <name type="scientific">Paractinoplanes rishiriensis</name>
    <dbReference type="NCBI Taxonomy" id="1050105"/>
    <lineage>
        <taxon>Bacteria</taxon>
        <taxon>Bacillati</taxon>
        <taxon>Actinomycetota</taxon>
        <taxon>Actinomycetes</taxon>
        <taxon>Micromonosporales</taxon>
        <taxon>Micromonosporaceae</taxon>
        <taxon>Paractinoplanes</taxon>
    </lineage>
</organism>
<dbReference type="SUPFAM" id="SSF53822">
    <property type="entry name" value="Periplasmic binding protein-like I"/>
    <property type="match status" value="1"/>
</dbReference>
<keyword evidence="2" id="KW-0732">Signal</keyword>
<dbReference type="InterPro" id="IPR028081">
    <property type="entry name" value="Leu-bd"/>
</dbReference>
<protein>
    <submittedName>
        <fullName evidence="4">ABC transporter substrate-binding protein</fullName>
    </submittedName>
</protein>
<accession>A0A919JX10</accession>
<evidence type="ECO:0000256" key="2">
    <source>
        <dbReference type="ARBA" id="ARBA00022729"/>
    </source>
</evidence>
<dbReference type="Gene3D" id="3.40.50.2300">
    <property type="match status" value="4"/>
</dbReference>
<gene>
    <name evidence="4" type="ORF">Ari01nite_21480</name>
</gene>
<proteinExistence type="inferred from homology"/>
<dbReference type="InterPro" id="IPR051010">
    <property type="entry name" value="BCAA_transport"/>
</dbReference>
<dbReference type="Pfam" id="PF13458">
    <property type="entry name" value="Peripla_BP_6"/>
    <property type="match status" value="1"/>
</dbReference>
<dbReference type="Proteomes" id="UP000636960">
    <property type="component" value="Unassembled WGS sequence"/>
</dbReference>
<dbReference type="PANTHER" id="PTHR30483">
    <property type="entry name" value="LEUCINE-SPECIFIC-BINDING PROTEIN"/>
    <property type="match status" value="1"/>
</dbReference>
<reference evidence="4" key="1">
    <citation type="submission" date="2021-01" db="EMBL/GenBank/DDBJ databases">
        <title>Whole genome shotgun sequence of Actinoplanes rishiriensis NBRC 108556.</title>
        <authorList>
            <person name="Komaki H."/>
            <person name="Tamura T."/>
        </authorList>
    </citation>
    <scope>NUCLEOTIDE SEQUENCE</scope>
    <source>
        <strain evidence="4">NBRC 108556</strain>
    </source>
</reference>
<dbReference type="PROSITE" id="PS51257">
    <property type="entry name" value="PROKAR_LIPOPROTEIN"/>
    <property type="match status" value="1"/>
</dbReference>
<evidence type="ECO:0000313" key="4">
    <source>
        <dbReference type="EMBL" id="GIE94683.1"/>
    </source>
</evidence>